<gene>
    <name evidence="2" type="ORF">CEXT_3841</name>
</gene>
<dbReference type="Proteomes" id="UP001054945">
    <property type="component" value="Unassembled WGS sequence"/>
</dbReference>
<dbReference type="AlphaFoldDB" id="A0AAV4RLJ2"/>
<dbReference type="EMBL" id="BPLR01008021">
    <property type="protein sequence ID" value="GIY21444.1"/>
    <property type="molecule type" value="Genomic_DNA"/>
</dbReference>
<evidence type="ECO:0000313" key="3">
    <source>
        <dbReference type="Proteomes" id="UP001054945"/>
    </source>
</evidence>
<accession>A0AAV4RLJ2</accession>
<keyword evidence="3" id="KW-1185">Reference proteome</keyword>
<comment type="caution">
    <text evidence="2">The sequence shown here is derived from an EMBL/GenBank/DDBJ whole genome shotgun (WGS) entry which is preliminary data.</text>
</comment>
<protein>
    <submittedName>
        <fullName evidence="2">Uncharacterized protein</fullName>
    </submittedName>
</protein>
<evidence type="ECO:0000256" key="1">
    <source>
        <dbReference type="SAM" id="MobiDB-lite"/>
    </source>
</evidence>
<proteinExistence type="predicted"/>
<name>A0AAV4RLJ2_CAEEX</name>
<feature type="region of interest" description="Disordered" evidence="1">
    <location>
        <begin position="1"/>
        <end position="28"/>
    </location>
</feature>
<evidence type="ECO:0000313" key="2">
    <source>
        <dbReference type="EMBL" id="GIY21444.1"/>
    </source>
</evidence>
<organism evidence="2 3">
    <name type="scientific">Caerostris extrusa</name>
    <name type="common">Bark spider</name>
    <name type="synonym">Caerostris bankana</name>
    <dbReference type="NCBI Taxonomy" id="172846"/>
    <lineage>
        <taxon>Eukaryota</taxon>
        <taxon>Metazoa</taxon>
        <taxon>Ecdysozoa</taxon>
        <taxon>Arthropoda</taxon>
        <taxon>Chelicerata</taxon>
        <taxon>Arachnida</taxon>
        <taxon>Araneae</taxon>
        <taxon>Araneomorphae</taxon>
        <taxon>Entelegynae</taxon>
        <taxon>Araneoidea</taxon>
        <taxon>Araneidae</taxon>
        <taxon>Caerostris</taxon>
    </lineage>
</organism>
<sequence length="71" mass="8053">MLMGTKGRRRLDKARLPHTHTQTKRMKNKTLSPIAKELLSSPCVSCYRLCVPTPTLPSHPVLSFTTSQLYQ</sequence>
<reference evidence="2 3" key="1">
    <citation type="submission" date="2021-06" db="EMBL/GenBank/DDBJ databases">
        <title>Caerostris extrusa draft genome.</title>
        <authorList>
            <person name="Kono N."/>
            <person name="Arakawa K."/>
        </authorList>
    </citation>
    <scope>NUCLEOTIDE SEQUENCE [LARGE SCALE GENOMIC DNA]</scope>
</reference>